<evidence type="ECO:0000313" key="1">
    <source>
        <dbReference type="Proteomes" id="UP000695026"/>
    </source>
</evidence>
<dbReference type="OrthoDB" id="9890799at2759"/>
<name>A0A9F2N5V8_PYTBI</name>
<evidence type="ECO:0000313" key="2">
    <source>
        <dbReference type="RefSeq" id="XP_007421738.1"/>
    </source>
</evidence>
<keyword evidence="1" id="KW-1185">Reference proteome</keyword>
<sequence>MAFSCCFTCCPLFPGPSREREPLNAQHSRKRQDIRNVHFSKGKPLTMKRVNIPEIDALFNSIAETFNKQQDDCLSLREAMQNLKDSYDCSPASSFSVCIEKILQEHSAYHVQVCMEGYRFWLDVGAKEVPEKLKQTQQQVGKLNFATKGIVSTTVQEMIHSVHQSQDNLMENVRNSSPEYLDWLRLENNLKENIGKINQAQRFSEQHKEEAHCVLMDMAKSANATL</sequence>
<dbReference type="AlphaFoldDB" id="A0A9F2N5V8"/>
<accession>A0A9F2N5V8</accession>
<gene>
    <name evidence="2" type="primary">LOC103064498</name>
</gene>
<protein>
    <submittedName>
        <fullName evidence="2">Uncharacterized protein LOC103064498</fullName>
    </submittedName>
</protein>
<dbReference type="GeneID" id="103064498"/>
<dbReference type="Proteomes" id="UP000695026">
    <property type="component" value="Unplaced"/>
</dbReference>
<dbReference type="KEGG" id="pbi:103064498"/>
<proteinExistence type="predicted"/>
<dbReference type="RefSeq" id="XP_007421738.1">
    <property type="nucleotide sequence ID" value="XM_007421676.2"/>
</dbReference>
<reference evidence="2" key="1">
    <citation type="submission" date="2025-08" db="UniProtKB">
        <authorList>
            <consortium name="RefSeq"/>
        </authorList>
    </citation>
    <scope>IDENTIFICATION</scope>
    <source>
        <tissue evidence="2">Liver</tissue>
    </source>
</reference>
<dbReference type="OMA" id="CDCSHDD"/>
<organism evidence="1 2">
    <name type="scientific">Python bivittatus</name>
    <name type="common">Burmese python</name>
    <name type="synonym">Python molurus bivittatus</name>
    <dbReference type="NCBI Taxonomy" id="176946"/>
    <lineage>
        <taxon>Eukaryota</taxon>
        <taxon>Metazoa</taxon>
        <taxon>Chordata</taxon>
        <taxon>Craniata</taxon>
        <taxon>Vertebrata</taxon>
        <taxon>Euteleostomi</taxon>
        <taxon>Lepidosauria</taxon>
        <taxon>Squamata</taxon>
        <taxon>Bifurcata</taxon>
        <taxon>Unidentata</taxon>
        <taxon>Episquamata</taxon>
        <taxon>Toxicofera</taxon>
        <taxon>Serpentes</taxon>
        <taxon>Henophidia</taxon>
        <taxon>Pythonidae</taxon>
        <taxon>Python</taxon>
    </lineage>
</organism>